<accession>A0A016TI67</accession>
<sequence length="249" mass="28800">MFFELSFRYHFTLTMPFDNCSCVLRKGSQARKNIIVHAKSAHPMTMKRAIIRNMFKTAREVCSGEAERQESARLAAAIAHENGYVSRNRHRKAGSGISYHFWRLFHKNLVKVSSETTAIRKKSKMDPRSSCMGDFLHTLITLPISPPVRHVNVIQQCAHTQHEQTHQFTGEDTLLLPTQAEERKDDASVKYRICSVPFAPLRMLHDRNPVLGTNSFIKPIRFWWITVLYYVLERIKCYIIHRFGLVALG</sequence>
<dbReference type="AlphaFoldDB" id="A0A016TI67"/>
<feature type="domain" description="Helix-turn-helix" evidence="1">
    <location>
        <begin position="34"/>
        <end position="87"/>
    </location>
</feature>
<dbReference type="EMBL" id="JARK01001436">
    <property type="protein sequence ID" value="EYC02375.1"/>
    <property type="molecule type" value="Genomic_DNA"/>
</dbReference>
<name>A0A016TI67_9BILA</name>
<dbReference type="OrthoDB" id="5831138at2759"/>
<reference evidence="3" key="1">
    <citation type="journal article" date="2015" name="Nat. Genet.">
        <title>The genome and transcriptome of the zoonotic hookworm Ancylostoma ceylanicum identify infection-specific gene families.</title>
        <authorList>
            <person name="Schwarz E.M."/>
            <person name="Hu Y."/>
            <person name="Antoshechkin I."/>
            <person name="Miller M.M."/>
            <person name="Sternberg P.W."/>
            <person name="Aroian R.V."/>
        </authorList>
    </citation>
    <scope>NUCLEOTIDE SEQUENCE</scope>
    <source>
        <strain evidence="3">HY135</strain>
    </source>
</reference>
<dbReference type="Pfam" id="PF26215">
    <property type="entry name" value="HTH_animal"/>
    <property type="match status" value="1"/>
</dbReference>
<organism evidence="2 3">
    <name type="scientific">Ancylostoma ceylanicum</name>
    <dbReference type="NCBI Taxonomy" id="53326"/>
    <lineage>
        <taxon>Eukaryota</taxon>
        <taxon>Metazoa</taxon>
        <taxon>Ecdysozoa</taxon>
        <taxon>Nematoda</taxon>
        <taxon>Chromadorea</taxon>
        <taxon>Rhabditida</taxon>
        <taxon>Rhabditina</taxon>
        <taxon>Rhabditomorpha</taxon>
        <taxon>Strongyloidea</taxon>
        <taxon>Ancylostomatidae</taxon>
        <taxon>Ancylostomatinae</taxon>
        <taxon>Ancylostoma</taxon>
    </lineage>
</organism>
<comment type="caution">
    <text evidence="2">The sequence shown here is derived from an EMBL/GenBank/DDBJ whole genome shotgun (WGS) entry which is preliminary data.</text>
</comment>
<dbReference type="Proteomes" id="UP000024635">
    <property type="component" value="Unassembled WGS sequence"/>
</dbReference>
<gene>
    <name evidence="2" type="primary">Acey_s0100.g3259</name>
    <name evidence="2" type="ORF">Y032_0100g3259</name>
</gene>
<dbReference type="InterPro" id="IPR058912">
    <property type="entry name" value="HTH_animal"/>
</dbReference>
<protein>
    <recommendedName>
        <fullName evidence="1">Helix-turn-helix domain-containing protein</fullName>
    </recommendedName>
</protein>
<evidence type="ECO:0000313" key="2">
    <source>
        <dbReference type="EMBL" id="EYC02375.1"/>
    </source>
</evidence>
<proteinExistence type="predicted"/>
<evidence type="ECO:0000313" key="3">
    <source>
        <dbReference type="Proteomes" id="UP000024635"/>
    </source>
</evidence>
<evidence type="ECO:0000259" key="1">
    <source>
        <dbReference type="Pfam" id="PF26215"/>
    </source>
</evidence>
<keyword evidence="3" id="KW-1185">Reference proteome</keyword>